<accession>A0A432WIQ4</accession>
<keyword evidence="2" id="KW-1185">Reference proteome</keyword>
<organism evidence="1 2">
    <name type="scientific">Aliidiomarina soli</name>
    <dbReference type="NCBI Taxonomy" id="1928574"/>
    <lineage>
        <taxon>Bacteria</taxon>
        <taxon>Pseudomonadati</taxon>
        <taxon>Pseudomonadota</taxon>
        <taxon>Gammaproteobacteria</taxon>
        <taxon>Alteromonadales</taxon>
        <taxon>Idiomarinaceae</taxon>
        <taxon>Aliidiomarina</taxon>
    </lineage>
</organism>
<dbReference type="RefSeq" id="WP_126798200.1">
    <property type="nucleotide sequence ID" value="NZ_PIPO01000002.1"/>
</dbReference>
<dbReference type="AlphaFoldDB" id="A0A432WIQ4"/>
<dbReference type="InterPro" id="IPR012347">
    <property type="entry name" value="Ferritin-like"/>
</dbReference>
<dbReference type="Proteomes" id="UP000287823">
    <property type="component" value="Unassembled WGS sequence"/>
</dbReference>
<sequence>MPLNDIYALSKAGCNFYRFATHHVDDYNIRRIFQQRFEIHQQLQDVVTQYGSHSHPDSNKEDRIQACSDWFETAQRSIQAFDNFIFLDLLEAQERLTLDILKRDVKKAGDEQLSHCLAQLAAYLQISRDQLAALKEQYRVQHQLSPSAS</sequence>
<dbReference type="EMBL" id="PIPO01000002">
    <property type="protein sequence ID" value="RUO33625.1"/>
    <property type="molecule type" value="Genomic_DNA"/>
</dbReference>
<evidence type="ECO:0000313" key="1">
    <source>
        <dbReference type="EMBL" id="RUO33625.1"/>
    </source>
</evidence>
<dbReference type="Gene3D" id="1.20.1260.10">
    <property type="match status" value="1"/>
</dbReference>
<comment type="caution">
    <text evidence="1">The sequence shown here is derived from an EMBL/GenBank/DDBJ whole genome shotgun (WGS) entry which is preliminary data.</text>
</comment>
<gene>
    <name evidence="1" type="ORF">CWE14_03940</name>
</gene>
<reference evidence="1 2" key="1">
    <citation type="journal article" date="2011" name="Front. Microbiol.">
        <title>Genomic signatures of strain selection and enhancement in Bacillus atrophaeus var. globigii, a historical biowarfare simulant.</title>
        <authorList>
            <person name="Gibbons H.S."/>
            <person name="Broomall S.M."/>
            <person name="McNew L.A."/>
            <person name="Daligault H."/>
            <person name="Chapman C."/>
            <person name="Bruce D."/>
            <person name="Karavis M."/>
            <person name="Krepps M."/>
            <person name="McGregor P.A."/>
            <person name="Hong C."/>
            <person name="Park K.H."/>
            <person name="Akmal A."/>
            <person name="Feldman A."/>
            <person name="Lin J.S."/>
            <person name="Chang W.E."/>
            <person name="Higgs B.W."/>
            <person name="Demirev P."/>
            <person name="Lindquist J."/>
            <person name="Liem A."/>
            <person name="Fochler E."/>
            <person name="Read T.D."/>
            <person name="Tapia R."/>
            <person name="Johnson S."/>
            <person name="Bishop-Lilly K.A."/>
            <person name="Detter C."/>
            <person name="Han C."/>
            <person name="Sozhamannan S."/>
            <person name="Rosenzweig C.N."/>
            <person name="Skowronski E.W."/>
        </authorList>
    </citation>
    <scope>NUCLEOTIDE SEQUENCE [LARGE SCALE GENOMIC DNA]</scope>
    <source>
        <strain evidence="1 2">Y4G10-17</strain>
    </source>
</reference>
<protein>
    <recommendedName>
        <fullName evidence="3">DUF2383 domain-containing protein</fullName>
    </recommendedName>
</protein>
<evidence type="ECO:0000313" key="2">
    <source>
        <dbReference type="Proteomes" id="UP000287823"/>
    </source>
</evidence>
<evidence type="ECO:0008006" key="3">
    <source>
        <dbReference type="Google" id="ProtNLM"/>
    </source>
</evidence>
<name>A0A432WIQ4_9GAMM</name>
<proteinExistence type="predicted"/>